<dbReference type="SMART" id="SM00131">
    <property type="entry name" value="KU"/>
    <property type="match status" value="1"/>
</dbReference>
<name>L7MF55_RHIPC</name>
<evidence type="ECO:0000256" key="3">
    <source>
        <dbReference type="ARBA" id="ARBA00022690"/>
    </source>
</evidence>
<evidence type="ECO:0000256" key="7">
    <source>
        <dbReference type="SAM" id="SignalP"/>
    </source>
</evidence>
<evidence type="ECO:0000313" key="9">
    <source>
        <dbReference type="EMBL" id="JAA61898.1"/>
    </source>
</evidence>
<dbReference type="PROSITE" id="PS50279">
    <property type="entry name" value="BPTI_KUNITZ_2"/>
    <property type="match status" value="1"/>
</dbReference>
<evidence type="ECO:0000256" key="6">
    <source>
        <dbReference type="ARBA" id="ARBA00023157"/>
    </source>
</evidence>
<dbReference type="Gene3D" id="4.10.410.10">
    <property type="entry name" value="Pancreatic trypsin inhibitor Kunitz domain"/>
    <property type="match status" value="2"/>
</dbReference>
<dbReference type="AlphaFoldDB" id="L7MF55"/>
<evidence type="ECO:0000256" key="5">
    <source>
        <dbReference type="ARBA" id="ARBA00022900"/>
    </source>
</evidence>
<evidence type="ECO:0000256" key="4">
    <source>
        <dbReference type="ARBA" id="ARBA00022737"/>
    </source>
</evidence>
<feature type="non-terminal residue" evidence="9">
    <location>
        <position position="1"/>
    </location>
</feature>
<accession>L7MF55</accession>
<feature type="chain" id="PRO_5003981694" evidence="7">
    <location>
        <begin position="25"/>
        <end position="160"/>
    </location>
</feature>
<keyword evidence="4" id="KW-0677">Repeat</keyword>
<dbReference type="PROSITE" id="PS00280">
    <property type="entry name" value="BPTI_KUNITZ_1"/>
    <property type="match status" value="1"/>
</dbReference>
<evidence type="ECO:0000259" key="8">
    <source>
        <dbReference type="PROSITE" id="PS50279"/>
    </source>
</evidence>
<reference evidence="9" key="1">
    <citation type="submission" date="2012-11" db="EMBL/GenBank/DDBJ databases">
        <authorList>
            <person name="Lucero-Rivera Y.E."/>
            <person name="Tovar-Ramirez D."/>
        </authorList>
    </citation>
    <scope>NUCLEOTIDE SEQUENCE</scope>
    <source>
        <tissue evidence="9">Salivary gland</tissue>
    </source>
</reference>
<evidence type="ECO:0000256" key="1">
    <source>
        <dbReference type="ARBA" id="ARBA00004613"/>
    </source>
</evidence>
<dbReference type="FunFam" id="4.10.410.10:FF:000020">
    <property type="entry name" value="Collagen, type VI, alpha 3"/>
    <property type="match status" value="1"/>
</dbReference>
<feature type="domain" description="BPTI/Kunitz inhibitor" evidence="8">
    <location>
        <begin position="32"/>
        <end position="82"/>
    </location>
</feature>
<dbReference type="CDD" id="cd00109">
    <property type="entry name" value="Kunitz-type"/>
    <property type="match status" value="1"/>
</dbReference>
<keyword evidence="2" id="KW-0964">Secreted</keyword>
<dbReference type="EMBL" id="GACK01003136">
    <property type="protein sequence ID" value="JAA61898.1"/>
    <property type="molecule type" value="mRNA"/>
</dbReference>
<organism evidence="9">
    <name type="scientific">Rhipicephalus pulchellus</name>
    <name type="common">Yellow backed tick</name>
    <name type="synonym">Dermacentor pulchellus</name>
    <dbReference type="NCBI Taxonomy" id="72859"/>
    <lineage>
        <taxon>Eukaryota</taxon>
        <taxon>Metazoa</taxon>
        <taxon>Ecdysozoa</taxon>
        <taxon>Arthropoda</taxon>
        <taxon>Chelicerata</taxon>
        <taxon>Arachnida</taxon>
        <taxon>Acari</taxon>
        <taxon>Parasitiformes</taxon>
        <taxon>Ixodida</taxon>
        <taxon>Ixodoidea</taxon>
        <taxon>Ixodidae</taxon>
        <taxon>Rhipicephalinae</taxon>
        <taxon>Rhipicephalus</taxon>
        <taxon>Rhipicephalus</taxon>
    </lineage>
</organism>
<dbReference type="PANTHER" id="PTHR10083:SF374">
    <property type="entry name" value="BPTI_KUNITZ INHIBITOR DOMAIN-CONTAINING PROTEIN"/>
    <property type="match status" value="1"/>
</dbReference>
<keyword evidence="6" id="KW-1015">Disulfide bond</keyword>
<dbReference type="SUPFAM" id="SSF57362">
    <property type="entry name" value="BPTI-like"/>
    <property type="match status" value="2"/>
</dbReference>
<dbReference type="Pfam" id="PF00014">
    <property type="entry name" value="Kunitz_BPTI"/>
    <property type="match status" value="1"/>
</dbReference>
<evidence type="ECO:0000256" key="2">
    <source>
        <dbReference type="ARBA" id="ARBA00022525"/>
    </source>
</evidence>
<dbReference type="PRINTS" id="PR00759">
    <property type="entry name" value="BASICPTASE"/>
</dbReference>
<comment type="subcellular location">
    <subcellularLocation>
        <location evidence="1">Secreted</location>
    </subcellularLocation>
</comment>
<dbReference type="InterPro" id="IPR050098">
    <property type="entry name" value="TFPI/VKTCI-like"/>
</dbReference>
<feature type="signal peptide" evidence="7">
    <location>
        <begin position="1"/>
        <end position="24"/>
    </location>
</feature>
<dbReference type="GO" id="GO:0004867">
    <property type="term" value="F:serine-type endopeptidase inhibitor activity"/>
    <property type="evidence" value="ECO:0007669"/>
    <property type="project" value="UniProtKB-KW"/>
</dbReference>
<dbReference type="InterPro" id="IPR002223">
    <property type="entry name" value="Kunitz_BPTI"/>
</dbReference>
<dbReference type="InterPro" id="IPR036880">
    <property type="entry name" value="Kunitz_BPTI_sf"/>
</dbReference>
<sequence>ETMNLAGLLLCLFCLAFTHVSILAGREILSSCNLPPKTDHCRARHLRWYFDSIRGRCRMFTYGGCGGNNNRFSTERECMAECAPTSPYPDVCSRKPSYQSCYYALHYYYSGTTVWYFHPVHGSCEQFRPGRCPKGWTLFWSCQACSNICTNYVACNSKAE</sequence>
<keyword evidence="5" id="KW-0722">Serine protease inhibitor</keyword>
<keyword evidence="7" id="KW-0732">Signal</keyword>
<dbReference type="InterPro" id="IPR020901">
    <property type="entry name" value="Prtase_inh_Kunz-CS"/>
</dbReference>
<reference evidence="9" key="2">
    <citation type="journal article" date="2015" name="J. Proteomics">
        <title>Sexual differences in the sialomes of the zebra tick, Rhipicephalus pulchellus.</title>
        <authorList>
            <person name="Tan A.W."/>
            <person name="Francischetti I.M."/>
            <person name="Slovak M."/>
            <person name="Kini R.M."/>
            <person name="Ribeiro J.M."/>
        </authorList>
    </citation>
    <scope>NUCLEOTIDE SEQUENCE</scope>
    <source>
        <tissue evidence="9">Salivary gland</tissue>
    </source>
</reference>
<dbReference type="GO" id="GO:0005615">
    <property type="term" value="C:extracellular space"/>
    <property type="evidence" value="ECO:0007669"/>
    <property type="project" value="TreeGrafter"/>
</dbReference>
<protein>
    <submittedName>
        <fullName evidence="9">Putative bilaris</fullName>
    </submittedName>
</protein>
<dbReference type="PANTHER" id="PTHR10083">
    <property type="entry name" value="KUNITZ-TYPE PROTEASE INHIBITOR-RELATED"/>
    <property type="match status" value="1"/>
</dbReference>
<proteinExistence type="evidence at transcript level"/>
<keyword evidence="3" id="KW-0646">Protease inhibitor</keyword>